<protein>
    <recommendedName>
        <fullName evidence="4">Lipoprotein</fullName>
    </recommendedName>
</protein>
<reference evidence="2" key="1">
    <citation type="submission" date="2022-01" db="EMBL/GenBank/DDBJ databases">
        <authorList>
            <person name="Wang Y."/>
        </authorList>
    </citation>
    <scope>NUCLEOTIDE SEQUENCE</scope>
    <source>
        <strain evidence="2">WB101</strain>
    </source>
</reference>
<organism evidence="2 3">
    <name type="scientific">Rhodohalobacter sulfatireducens</name>
    <dbReference type="NCBI Taxonomy" id="2911366"/>
    <lineage>
        <taxon>Bacteria</taxon>
        <taxon>Pseudomonadati</taxon>
        <taxon>Balneolota</taxon>
        <taxon>Balneolia</taxon>
        <taxon>Balneolales</taxon>
        <taxon>Balneolaceae</taxon>
        <taxon>Rhodohalobacter</taxon>
    </lineage>
</organism>
<evidence type="ECO:0008006" key="4">
    <source>
        <dbReference type="Google" id="ProtNLM"/>
    </source>
</evidence>
<reference evidence="2" key="2">
    <citation type="submission" date="2024-05" db="EMBL/GenBank/DDBJ databases">
        <title>Rhodohalobacter halophilus gen. nov., sp. nov., a moderately halophilic member of the family Balneolaceae.</title>
        <authorList>
            <person name="Xia J."/>
        </authorList>
    </citation>
    <scope>NUCLEOTIDE SEQUENCE</scope>
    <source>
        <strain evidence="2">WB101</strain>
    </source>
</reference>
<feature type="region of interest" description="Disordered" evidence="1">
    <location>
        <begin position="35"/>
        <end position="69"/>
    </location>
</feature>
<keyword evidence="3" id="KW-1185">Reference proteome</keyword>
<accession>A0ABS9K7X9</accession>
<name>A0ABS9K7X9_9BACT</name>
<comment type="caution">
    <text evidence="2">The sequence shown here is derived from an EMBL/GenBank/DDBJ whole genome shotgun (WGS) entry which is preliminary data.</text>
</comment>
<dbReference type="Proteomes" id="UP001165366">
    <property type="component" value="Unassembled WGS sequence"/>
</dbReference>
<evidence type="ECO:0000256" key="1">
    <source>
        <dbReference type="SAM" id="MobiDB-lite"/>
    </source>
</evidence>
<evidence type="ECO:0000313" key="2">
    <source>
        <dbReference type="EMBL" id="MCG2586956.1"/>
    </source>
</evidence>
<dbReference type="EMBL" id="JAKLWS010000001">
    <property type="protein sequence ID" value="MCG2586956.1"/>
    <property type="molecule type" value="Genomic_DNA"/>
</dbReference>
<dbReference type="PROSITE" id="PS51257">
    <property type="entry name" value="PROKAR_LIPOPROTEIN"/>
    <property type="match status" value="1"/>
</dbReference>
<dbReference type="RefSeq" id="WP_237851806.1">
    <property type="nucleotide sequence ID" value="NZ_JAKLWS010000001.1"/>
</dbReference>
<evidence type="ECO:0000313" key="3">
    <source>
        <dbReference type="Proteomes" id="UP001165366"/>
    </source>
</evidence>
<sequence length="105" mass="11742">MKMTLLKLIAFILFGTLMSGCMVSGGILIEPEPVVIGDPPRKDEPRREHHRIGRKHHIKIPPGHMPPPGKCRVWLDDRPPGQQPPPVSCHSIRHRIPYGAVVVRG</sequence>
<proteinExistence type="predicted"/>
<gene>
    <name evidence="2" type="ORF">L6773_00160</name>
</gene>
<feature type="compositionally biased region" description="Basic residues" evidence="1">
    <location>
        <begin position="48"/>
        <end position="59"/>
    </location>
</feature>